<evidence type="ECO:0000256" key="4">
    <source>
        <dbReference type="ARBA" id="ARBA00023163"/>
    </source>
</evidence>
<dbReference type="InterPro" id="IPR000847">
    <property type="entry name" value="LysR_HTH_N"/>
</dbReference>
<dbReference type="FunFam" id="1.10.10.10:FF:000001">
    <property type="entry name" value="LysR family transcriptional regulator"/>
    <property type="match status" value="1"/>
</dbReference>
<name>A0A1E5IQX7_SHECO</name>
<evidence type="ECO:0000256" key="1">
    <source>
        <dbReference type="ARBA" id="ARBA00009437"/>
    </source>
</evidence>
<keyword evidence="2" id="KW-0805">Transcription regulation</keyword>
<evidence type="ECO:0000259" key="5">
    <source>
        <dbReference type="PROSITE" id="PS50931"/>
    </source>
</evidence>
<dbReference type="PANTHER" id="PTHR30126:SF91">
    <property type="entry name" value="LYSR FAMILY TRANSCRIPTIONAL REGULATOR"/>
    <property type="match status" value="1"/>
</dbReference>
<evidence type="ECO:0000313" key="7">
    <source>
        <dbReference type="Proteomes" id="UP000095230"/>
    </source>
</evidence>
<keyword evidence="4" id="KW-0804">Transcription</keyword>
<dbReference type="STRING" id="23.BEL05_11470"/>
<comment type="similarity">
    <text evidence="1">Belongs to the LysR transcriptional regulatory family.</text>
</comment>
<dbReference type="Gene3D" id="3.40.190.290">
    <property type="match status" value="1"/>
</dbReference>
<dbReference type="Pfam" id="PF03466">
    <property type="entry name" value="LysR_substrate"/>
    <property type="match status" value="1"/>
</dbReference>
<dbReference type="PROSITE" id="PS50931">
    <property type="entry name" value="HTH_LYSR"/>
    <property type="match status" value="1"/>
</dbReference>
<dbReference type="PANTHER" id="PTHR30126">
    <property type="entry name" value="HTH-TYPE TRANSCRIPTIONAL REGULATOR"/>
    <property type="match status" value="1"/>
</dbReference>
<dbReference type="GO" id="GO:0000976">
    <property type="term" value="F:transcription cis-regulatory region binding"/>
    <property type="evidence" value="ECO:0007669"/>
    <property type="project" value="TreeGrafter"/>
</dbReference>
<dbReference type="InterPro" id="IPR036390">
    <property type="entry name" value="WH_DNA-bd_sf"/>
</dbReference>
<dbReference type="InterPro" id="IPR005119">
    <property type="entry name" value="LysR_subst-bd"/>
</dbReference>
<dbReference type="EMBL" id="MCBT01000046">
    <property type="protein sequence ID" value="OEG72877.1"/>
    <property type="molecule type" value="Genomic_DNA"/>
</dbReference>
<dbReference type="CDD" id="cd05466">
    <property type="entry name" value="PBP2_LTTR_substrate"/>
    <property type="match status" value="1"/>
</dbReference>
<dbReference type="OrthoDB" id="196624at2"/>
<reference evidence="6 7" key="1">
    <citation type="submission" date="2016-07" db="EMBL/GenBank/DDBJ databases">
        <title>Whole-genome of two Shewanella species isolated from a digestive organ of sea cucumber Apostichopus japonicus Selenka 1867.</title>
        <authorList>
            <person name="Hong H.-H."/>
            <person name="Choi H."/>
            <person name="Cheon S."/>
            <person name="Oh J.-S."/>
            <person name="Lee H.-G."/>
            <person name="Park C."/>
        </authorList>
    </citation>
    <scope>NUCLEOTIDE SEQUENCE [LARGE SCALE GENOMIC DNA]</scope>
    <source>
        <strain evidence="6 7">CSB03KR</strain>
    </source>
</reference>
<dbReference type="SUPFAM" id="SSF46785">
    <property type="entry name" value="Winged helix' DNA-binding domain"/>
    <property type="match status" value="1"/>
</dbReference>
<dbReference type="Gene3D" id="1.10.10.10">
    <property type="entry name" value="Winged helix-like DNA-binding domain superfamily/Winged helix DNA-binding domain"/>
    <property type="match status" value="1"/>
</dbReference>
<gene>
    <name evidence="6" type="ORF">BEL05_11470</name>
</gene>
<accession>A0A1E5IQX7</accession>
<protein>
    <submittedName>
        <fullName evidence="6">LysR family transcriptional regulator</fullName>
    </submittedName>
</protein>
<sequence>MFSLEQLNVFVTTVETGSFSAAARKLGKVQSAVSQQIINMEVDCNKALFDRTGRYPVLTDAGEAILQQAKAVITQHQRLNLQIAALDSCDPVKFTLAIDEGVPYAGLTKQLHTFTELYPLIQLELLTATSPEIIKLVKDKRADMGVVFSEEVYPQQLDFESLGAVAFDPFVSAGHPLAKTTAAHLDMLKLHRQLVIGAKDSLHGGYKTAFSPDVWYADNYYVLLELAKSGFGWTLLPSHIAQDALSQGTLHILPTNVEQFGWLVNVDVVQHIEVSDNLSRLLRKLLREMMDQQAVTHPSIKQPSSV</sequence>
<evidence type="ECO:0000313" key="6">
    <source>
        <dbReference type="EMBL" id="OEG72877.1"/>
    </source>
</evidence>
<dbReference type="GO" id="GO:0003700">
    <property type="term" value="F:DNA-binding transcription factor activity"/>
    <property type="evidence" value="ECO:0007669"/>
    <property type="project" value="InterPro"/>
</dbReference>
<organism evidence="6 7">
    <name type="scientific">Shewanella colwelliana</name>
    <name type="common">Alteromonas colwelliana</name>
    <dbReference type="NCBI Taxonomy" id="23"/>
    <lineage>
        <taxon>Bacteria</taxon>
        <taxon>Pseudomonadati</taxon>
        <taxon>Pseudomonadota</taxon>
        <taxon>Gammaproteobacteria</taxon>
        <taxon>Alteromonadales</taxon>
        <taxon>Shewanellaceae</taxon>
        <taxon>Shewanella</taxon>
    </lineage>
</organism>
<dbReference type="AlphaFoldDB" id="A0A1E5IQX7"/>
<dbReference type="SUPFAM" id="SSF53850">
    <property type="entry name" value="Periplasmic binding protein-like II"/>
    <property type="match status" value="1"/>
</dbReference>
<keyword evidence="3" id="KW-0238">DNA-binding</keyword>
<dbReference type="InterPro" id="IPR036388">
    <property type="entry name" value="WH-like_DNA-bd_sf"/>
</dbReference>
<comment type="caution">
    <text evidence="6">The sequence shown here is derived from an EMBL/GenBank/DDBJ whole genome shotgun (WGS) entry which is preliminary data.</text>
</comment>
<dbReference type="Proteomes" id="UP000095230">
    <property type="component" value="Unassembled WGS sequence"/>
</dbReference>
<feature type="domain" description="HTH lysR-type" evidence="5">
    <location>
        <begin position="2"/>
        <end position="59"/>
    </location>
</feature>
<evidence type="ECO:0000256" key="3">
    <source>
        <dbReference type="ARBA" id="ARBA00023125"/>
    </source>
</evidence>
<dbReference type="RefSeq" id="WP_069671927.1">
    <property type="nucleotide sequence ID" value="NZ_MCBT01000046.1"/>
</dbReference>
<proteinExistence type="inferred from homology"/>
<dbReference type="Pfam" id="PF00126">
    <property type="entry name" value="HTH_1"/>
    <property type="match status" value="1"/>
</dbReference>
<evidence type="ECO:0000256" key="2">
    <source>
        <dbReference type="ARBA" id="ARBA00023015"/>
    </source>
</evidence>